<name>A0A0R3DEN8_9BRAD</name>
<accession>A0A0R3DEN8</accession>
<dbReference type="AlphaFoldDB" id="A0A0R3DEN8"/>
<evidence type="ECO:0000313" key="2">
    <source>
        <dbReference type="Proteomes" id="UP000051936"/>
    </source>
</evidence>
<sequence length="80" mass="8594">MLMAGVDKSRPLASEDLTSTILACQRFGSVVLFQLSGAAMDRTVCVGSRKHASGLQLLRLGLMADHVARATKLDCFRGSR</sequence>
<dbReference type="STRING" id="989370.AOQ71_22830"/>
<keyword evidence="2" id="KW-1185">Reference proteome</keyword>
<dbReference type="Proteomes" id="UP000051936">
    <property type="component" value="Unassembled WGS sequence"/>
</dbReference>
<reference evidence="1 2" key="1">
    <citation type="submission" date="2015-09" db="EMBL/GenBank/DDBJ databases">
        <title>Draft Genome Sequence of Bradyrhizobium manausense Strain BR 3351T, a Novel Symbiotic Nitrogen-Fixing Alphaproteobacterium Isolated from Brazilian Amazon Rain Forest.</title>
        <authorList>
            <person name="De Araujo J.L."/>
            <person name="Zilli J.E."/>
        </authorList>
    </citation>
    <scope>NUCLEOTIDE SEQUENCE [LARGE SCALE GENOMIC DNA]</scope>
    <source>
        <strain evidence="1 2">BR3351</strain>
    </source>
</reference>
<evidence type="ECO:0000313" key="1">
    <source>
        <dbReference type="EMBL" id="KRQ08323.1"/>
    </source>
</evidence>
<comment type="caution">
    <text evidence="1">The sequence shown here is derived from an EMBL/GenBank/DDBJ whole genome shotgun (WGS) entry which is preliminary data.</text>
</comment>
<gene>
    <name evidence="1" type="ORF">AOQ71_22830</name>
</gene>
<proteinExistence type="predicted"/>
<protein>
    <submittedName>
        <fullName evidence="1">Uncharacterized protein</fullName>
    </submittedName>
</protein>
<organism evidence="1 2">
    <name type="scientific">Bradyrhizobium manausense</name>
    <dbReference type="NCBI Taxonomy" id="989370"/>
    <lineage>
        <taxon>Bacteria</taxon>
        <taxon>Pseudomonadati</taxon>
        <taxon>Pseudomonadota</taxon>
        <taxon>Alphaproteobacteria</taxon>
        <taxon>Hyphomicrobiales</taxon>
        <taxon>Nitrobacteraceae</taxon>
        <taxon>Bradyrhizobium</taxon>
    </lineage>
</organism>
<dbReference type="EMBL" id="LJYG01000094">
    <property type="protein sequence ID" value="KRQ08323.1"/>
    <property type="molecule type" value="Genomic_DNA"/>
</dbReference>